<proteinExistence type="predicted"/>
<gene>
    <name evidence="1" type="ORF">EWV45_05495</name>
</gene>
<accession>A0A552L2J3</accession>
<dbReference type="AlphaFoldDB" id="A0A552L2J3"/>
<dbReference type="Proteomes" id="UP000315868">
    <property type="component" value="Unassembled WGS sequence"/>
</dbReference>
<organism evidence="1 2">
    <name type="scientific">Microcystis flos-aquae Mf_QC_C_20070823_S10D</name>
    <dbReference type="NCBI Taxonomy" id="2486236"/>
    <lineage>
        <taxon>Bacteria</taxon>
        <taxon>Bacillati</taxon>
        <taxon>Cyanobacteriota</taxon>
        <taxon>Cyanophyceae</taxon>
        <taxon>Oscillatoriophycideae</taxon>
        <taxon>Chroococcales</taxon>
        <taxon>Microcystaceae</taxon>
        <taxon>Microcystis</taxon>
    </lineage>
</organism>
<protein>
    <submittedName>
        <fullName evidence="1">Uncharacterized protein</fullName>
    </submittedName>
</protein>
<sequence length="59" mass="6936">MNNLPGQKIKEIFTQYSHSVYYDPKLCQALLKVFCGQYRKEISVLKLNCPLQPLPIFYL</sequence>
<name>A0A552L2J3_9CHRO</name>
<dbReference type="EMBL" id="SFAM01000043">
    <property type="protein sequence ID" value="TRV14436.1"/>
    <property type="molecule type" value="Genomic_DNA"/>
</dbReference>
<reference evidence="1 2" key="1">
    <citation type="submission" date="2019-01" db="EMBL/GenBank/DDBJ databases">
        <title>Coherence of Microcystis species and biogeography revealed through population genomics.</title>
        <authorList>
            <person name="Perez-Carrascal O.M."/>
            <person name="Terrat Y."/>
            <person name="Giani A."/>
            <person name="Fortin N."/>
            <person name="Tromas N."/>
            <person name="Shapiro B.J."/>
        </authorList>
    </citation>
    <scope>NUCLEOTIDE SEQUENCE [LARGE SCALE GENOMIC DNA]</scope>
    <source>
        <strain evidence="1">Mf_QC_C_20070823_S10D</strain>
    </source>
</reference>
<evidence type="ECO:0000313" key="2">
    <source>
        <dbReference type="Proteomes" id="UP000315868"/>
    </source>
</evidence>
<comment type="caution">
    <text evidence="1">The sequence shown here is derived from an EMBL/GenBank/DDBJ whole genome shotgun (WGS) entry which is preliminary data.</text>
</comment>
<evidence type="ECO:0000313" key="1">
    <source>
        <dbReference type="EMBL" id="TRV14436.1"/>
    </source>
</evidence>